<keyword evidence="3" id="KW-1185">Reference proteome</keyword>
<feature type="compositionally biased region" description="Low complexity" evidence="1">
    <location>
        <begin position="111"/>
        <end position="124"/>
    </location>
</feature>
<accession>A0A0J9X4X2</accession>
<feature type="compositionally biased region" description="Basic residues" evidence="1">
    <location>
        <begin position="41"/>
        <end position="57"/>
    </location>
</feature>
<name>A0A0J9X4X2_GEOCN</name>
<reference evidence="2" key="1">
    <citation type="submission" date="2014-03" db="EMBL/GenBank/DDBJ databases">
        <authorList>
            <person name="Casaregola S."/>
        </authorList>
    </citation>
    <scope>NUCLEOTIDE SEQUENCE [LARGE SCALE GENOMIC DNA]</scope>
    <source>
        <strain evidence="2">CLIB 918</strain>
    </source>
</reference>
<dbReference type="STRING" id="1173061.A0A0J9X4X2"/>
<gene>
    <name evidence="2" type="ORF">BN980_GECA02s06973g</name>
</gene>
<feature type="region of interest" description="Disordered" evidence="1">
    <location>
        <begin position="37"/>
        <end position="64"/>
    </location>
</feature>
<dbReference type="Gene3D" id="3.30.160.60">
    <property type="entry name" value="Classic Zinc Finger"/>
    <property type="match status" value="1"/>
</dbReference>
<comment type="caution">
    <text evidence="2">The sequence shown here is derived from an EMBL/GenBank/DDBJ whole genome shotgun (WGS) entry which is preliminary data.</text>
</comment>
<dbReference type="OrthoDB" id="4091477at2759"/>
<evidence type="ECO:0000313" key="2">
    <source>
        <dbReference type="EMBL" id="CDO52179.1"/>
    </source>
</evidence>
<proteinExistence type="predicted"/>
<organism evidence="2 3">
    <name type="scientific">Geotrichum candidum</name>
    <name type="common">Oospora lactis</name>
    <name type="synonym">Dipodascus geotrichum</name>
    <dbReference type="NCBI Taxonomy" id="1173061"/>
    <lineage>
        <taxon>Eukaryota</taxon>
        <taxon>Fungi</taxon>
        <taxon>Dikarya</taxon>
        <taxon>Ascomycota</taxon>
        <taxon>Saccharomycotina</taxon>
        <taxon>Dipodascomycetes</taxon>
        <taxon>Dipodascales</taxon>
        <taxon>Dipodascaceae</taxon>
        <taxon>Geotrichum</taxon>
    </lineage>
</organism>
<feature type="region of interest" description="Disordered" evidence="1">
    <location>
        <begin position="101"/>
        <end position="124"/>
    </location>
</feature>
<dbReference type="EMBL" id="CCBN010000002">
    <property type="protein sequence ID" value="CDO52179.1"/>
    <property type="molecule type" value="Genomic_DNA"/>
</dbReference>
<sequence length="285" mass="33199">MSGQSRLSDDTDHDFSSQRHQHELYMAQEQQLQQLPFPHNHPQHHQHQHHQHQHYHQHQQPQQHQIYPATNYNQPLMIMMPPQPIPNYIIQPQQYYAASSPTYNNWDNTHPSSQSMPPASQAPSAASAAAAAALAATNTASTTMPMFDPQAVEMNKKYQCHICHKYYRRDLPRHLRTHQATARFQCPYPRAQCPHKRGQFNRPYDYKKHLLHCHFTFDEQKRVRGFRDLRSKLSYWGTCGCGNRFLAEDWLATHIILGPGDPGRCLLLEFVEDIELPRSADGREI</sequence>
<dbReference type="AlphaFoldDB" id="A0A0J9X4X2"/>
<evidence type="ECO:0000313" key="3">
    <source>
        <dbReference type="Proteomes" id="UP000242525"/>
    </source>
</evidence>
<evidence type="ECO:0000256" key="1">
    <source>
        <dbReference type="SAM" id="MobiDB-lite"/>
    </source>
</evidence>
<protein>
    <submittedName>
        <fullName evidence="2">Uncharacterized protein</fullName>
    </submittedName>
</protein>
<dbReference type="Proteomes" id="UP000242525">
    <property type="component" value="Unassembled WGS sequence"/>
</dbReference>
<feature type="compositionally biased region" description="Polar residues" evidence="1">
    <location>
        <begin position="101"/>
        <end position="110"/>
    </location>
</feature>